<comment type="caution">
    <text evidence="7">The sequence shown here is derived from an EMBL/GenBank/DDBJ whole genome shotgun (WGS) entry which is preliminary data.</text>
</comment>
<gene>
    <name evidence="7" type="primary">uhpC</name>
    <name evidence="7" type="ORF">VXS06_08475</name>
</gene>
<dbReference type="PANTHER" id="PTHR43826:SF3">
    <property type="entry name" value="GLUCOSE-6-PHOSPHATE EXCHANGER SLC37A4"/>
    <property type="match status" value="1"/>
</dbReference>
<proteinExistence type="predicted"/>
<evidence type="ECO:0000256" key="2">
    <source>
        <dbReference type="ARBA" id="ARBA00022692"/>
    </source>
</evidence>
<dbReference type="RefSeq" id="WP_327774772.1">
    <property type="nucleotide sequence ID" value="NZ_JAYXUG010000005.1"/>
</dbReference>
<feature type="transmembrane region" description="Helical" evidence="5">
    <location>
        <begin position="286"/>
        <end position="306"/>
    </location>
</feature>
<dbReference type="Pfam" id="PF07690">
    <property type="entry name" value="MFS_1"/>
    <property type="match status" value="1"/>
</dbReference>
<feature type="transmembrane region" description="Helical" evidence="5">
    <location>
        <begin position="342"/>
        <end position="362"/>
    </location>
</feature>
<keyword evidence="8" id="KW-1185">Reference proteome</keyword>
<dbReference type="PIRSF" id="PIRSF002808">
    <property type="entry name" value="Hexose_phosphate_transp"/>
    <property type="match status" value="1"/>
</dbReference>
<feature type="transmembrane region" description="Helical" evidence="5">
    <location>
        <begin position="93"/>
        <end position="111"/>
    </location>
</feature>
<feature type="transmembrane region" description="Helical" evidence="5">
    <location>
        <begin position="248"/>
        <end position="266"/>
    </location>
</feature>
<keyword evidence="4 5" id="KW-0472">Membrane</keyword>
<dbReference type="PANTHER" id="PTHR43826">
    <property type="entry name" value="GLUCOSE-6-PHOSPHATE EXCHANGER SLC37A4"/>
    <property type="match status" value="1"/>
</dbReference>
<sequence>MCRCVMSVSSIKSDHVIDTTYRKWRVKILIGMYVGYTAYYFTRKSLNFIAPTLLDSLILDKETLGLMGTLFYIVYGLSKFFSGIISDKSNPRWFMGGGLIITGLVNIAFGLSSSVTLFISLWVVNAYFQGWGWAPCSKLLTSWYSKSERGTWWSIQNTSHNLGGALIPIIVGVITLHYGWRFGMVVPGCLAILCGLFVCWRLRDKPETMGLPTVGEWRHDELEIQQEKASIKADTRTIILNYILKNKAIWLLAMAYILVYIVRTSINDWSNIYLTEMRGFDILTSNSTISFFEIGGFVGSLFAGWGSDYFFNGRRAPINVIFSIGVIFTMFCLWNFNSVSYPIYCIIYFMSGFFIFGPQMLIGIMAAESSHKDAAGAAVGFVSLFGYIGAALSGYPVAKIIEIYHWQGFFTLIFIASIFASAFLVPFLFLKKKI</sequence>
<feature type="transmembrane region" description="Helical" evidence="5">
    <location>
        <begin position="62"/>
        <end position="81"/>
    </location>
</feature>
<dbReference type="InterPro" id="IPR020846">
    <property type="entry name" value="MFS_dom"/>
</dbReference>
<dbReference type="NCBIfam" id="NF008661">
    <property type="entry name" value="PRK11663.1"/>
    <property type="match status" value="1"/>
</dbReference>
<dbReference type="InterPro" id="IPR000849">
    <property type="entry name" value="Sugar_P_transporter"/>
</dbReference>
<dbReference type="Proteomes" id="UP001306119">
    <property type="component" value="Unassembled WGS sequence"/>
</dbReference>
<dbReference type="NCBIfam" id="TIGR00881">
    <property type="entry name" value="2A0104"/>
    <property type="match status" value="1"/>
</dbReference>
<dbReference type="InterPro" id="IPR011701">
    <property type="entry name" value="MFS"/>
</dbReference>
<comment type="subcellular location">
    <subcellularLocation>
        <location evidence="1">Endomembrane system</location>
        <topology evidence="1">Multi-pass membrane protein</topology>
    </subcellularLocation>
</comment>
<dbReference type="InterPro" id="IPR051337">
    <property type="entry name" value="OPA_Antiporter"/>
</dbReference>
<evidence type="ECO:0000256" key="1">
    <source>
        <dbReference type="ARBA" id="ARBA00004127"/>
    </source>
</evidence>
<feature type="transmembrane region" description="Helical" evidence="5">
    <location>
        <begin position="24"/>
        <end position="42"/>
    </location>
</feature>
<dbReference type="PROSITE" id="PS50850">
    <property type="entry name" value="MFS"/>
    <property type="match status" value="1"/>
</dbReference>
<keyword evidence="2 5" id="KW-0812">Transmembrane</keyword>
<organism evidence="7 8">
    <name type="scientific">Photobacterium toruni</name>
    <dbReference type="NCBI Taxonomy" id="1935446"/>
    <lineage>
        <taxon>Bacteria</taxon>
        <taxon>Pseudomonadati</taxon>
        <taxon>Pseudomonadota</taxon>
        <taxon>Gammaproteobacteria</taxon>
        <taxon>Vibrionales</taxon>
        <taxon>Vibrionaceae</taxon>
        <taxon>Photobacterium</taxon>
    </lineage>
</organism>
<feature type="transmembrane region" description="Helical" evidence="5">
    <location>
        <begin position="318"/>
        <end position="336"/>
    </location>
</feature>
<protein>
    <submittedName>
        <fullName evidence="7">MFS transporter family glucose-6-phosphate receptor UhpC</fullName>
    </submittedName>
</protein>
<feature type="transmembrane region" description="Helical" evidence="5">
    <location>
        <begin position="184"/>
        <end position="202"/>
    </location>
</feature>
<feature type="transmembrane region" description="Helical" evidence="5">
    <location>
        <begin position="409"/>
        <end position="430"/>
    </location>
</feature>
<reference evidence="7 8" key="1">
    <citation type="submission" date="2024-01" db="EMBL/GenBank/DDBJ databases">
        <title>Active colonisers of the gastrointestinal tract of Atlantic salmon farmed in a warm water region.</title>
        <authorList>
            <person name="Bowman J.P."/>
        </authorList>
    </citation>
    <scope>NUCLEOTIDE SEQUENCE [LARGE SCALE GENOMIC DNA]</scope>
    <source>
        <strain evidence="7 8">S3MW1</strain>
    </source>
</reference>
<evidence type="ECO:0000313" key="8">
    <source>
        <dbReference type="Proteomes" id="UP001306119"/>
    </source>
</evidence>
<evidence type="ECO:0000313" key="7">
    <source>
        <dbReference type="EMBL" id="MEC6831797.1"/>
    </source>
</evidence>
<dbReference type="InterPro" id="IPR036259">
    <property type="entry name" value="MFS_trans_sf"/>
</dbReference>
<feature type="transmembrane region" description="Helical" evidence="5">
    <location>
        <begin position="374"/>
        <end position="397"/>
    </location>
</feature>
<evidence type="ECO:0000256" key="5">
    <source>
        <dbReference type="SAM" id="Phobius"/>
    </source>
</evidence>
<keyword evidence="7" id="KW-0675">Receptor</keyword>
<name>A0ABU6L702_9GAMM</name>
<feature type="domain" description="Major facilitator superfamily (MFS) profile" evidence="6">
    <location>
        <begin position="28"/>
        <end position="434"/>
    </location>
</feature>
<dbReference type="EMBL" id="JAYXUG010000005">
    <property type="protein sequence ID" value="MEC6831797.1"/>
    <property type="molecule type" value="Genomic_DNA"/>
</dbReference>
<dbReference type="Gene3D" id="1.20.1250.20">
    <property type="entry name" value="MFS general substrate transporter like domains"/>
    <property type="match status" value="2"/>
</dbReference>
<keyword evidence="3 5" id="KW-1133">Transmembrane helix</keyword>
<evidence type="ECO:0000259" key="6">
    <source>
        <dbReference type="PROSITE" id="PS50850"/>
    </source>
</evidence>
<dbReference type="SUPFAM" id="SSF103473">
    <property type="entry name" value="MFS general substrate transporter"/>
    <property type="match status" value="1"/>
</dbReference>
<accession>A0ABU6L702</accession>
<evidence type="ECO:0000256" key="4">
    <source>
        <dbReference type="ARBA" id="ARBA00023136"/>
    </source>
</evidence>
<evidence type="ECO:0000256" key="3">
    <source>
        <dbReference type="ARBA" id="ARBA00022989"/>
    </source>
</evidence>